<dbReference type="GO" id="GO:0009247">
    <property type="term" value="P:glycolipid biosynthetic process"/>
    <property type="evidence" value="ECO:0007669"/>
    <property type="project" value="UniProtKB-ARBA"/>
</dbReference>
<accession>A0A4Y3KKV3</accession>
<dbReference type="GO" id="GO:0005886">
    <property type="term" value="C:plasma membrane"/>
    <property type="evidence" value="ECO:0007669"/>
    <property type="project" value="UniProtKB-SubCell"/>
</dbReference>
<dbReference type="InterPro" id="IPR004960">
    <property type="entry name" value="LipA_acyltrans"/>
</dbReference>
<evidence type="ECO:0000313" key="8">
    <source>
        <dbReference type="Proteomes" id="UP000320461"/>
    </source>
</evidence>
<dbReference type="PANTHER" id="PTHR30606">
    <property type="entry name" value="LIPID A BIOSYNTHESIS LAUROYL ACYLTRANSFERASE"/>
    <property type="match status" value="1"/>
</dbReference>
<evidence type="ECO:0000256" key="3">
    <source>
        <dbReference type="ARBA" id="ARBA00022519"/>
    </source>
</evidence>
<evidence type="ECO:0000256" key="5">
    <source>
        <dbReference type="ARBA" id="ARBA00023136"/>
    </source>
</evidence>
<keyword evidence="3" id="KW-0997">Cell inner membrane</keyword>
<keyword evidence="2" id="KW-1003">Cell membrane</keyword>
<dbReference type="Proteomes" id="UP000320461">
    <property type="component" value="Unassembled WGS sequence"/>
</dbReference>
<reference evidence="7 8" key="1">
    <citation type="submission" date="2019-06" db="EMBL/GenBank/DDBJ databases">
        <title>Whole genome shotgun sequence of Cellulomonas gelida NBRC 3748.</title>
        <authorList>
            <person name="Hosoyama A."/>
            <person name="Uohara A."/>
            <person name="Ohji S."/>
            <person name="Ichikawa N."/>
        </authorList>
    </citation>
    <scope>NUCLEOTIDE SEQUENCE [LARGE SCALE GENOMIC DNA]</scope>
    <source>
        <strain evidence="7 8">NBRC 3748</strain>
    </source>
</reference>
<evidence type="ECO:0000256" key="6">
    <source>
        <dbReference type="ARBA" id="ARBA00023315"/>
    </source>
</evidence>
<sequence length="330" mass="36162">MSLDVGALYGFAWRHAPRLPGPLLRGAAALGADVAWLRRGSGVRRLEANLARVRPDLSRSQVRRLSRAGMRSYLRYFSEAFALSGASAEQIDARVRAVGLEHVVRHVQDGRAVVLALGHLGNWDLAGAWATRAVAPVTTVAERLEPPEVFEEFLRFRECIGLRILPLGDGDVFRELVRVVRTGGPGLVPLLADRDLTHSGIEVDLFGRQARVAAGPAALSLATGAPLVTTVITYERLHGERRRRARTPWGICVTFDPVEPVADDVPRAERVGVLTQAWVDRLAAGIAASSQDWHMLQRIFVEDLDPERYAATKARTAQRATTDRDGTARP</sequence>
<name>A0A4Y3KKV3_9CELL</name>
<dbReference type="Pfam" id="PF03279">
    <property type="entry name" value="Lip_A_acyltrans"/>
    <property type="match status" value="1"/>
</dbReference>
<gene>
    <name evidence="7" type="ORF">CGE01nite_15270</name>
</gene>
<dbReference type="CDD" id="cd07984">
    <property type="entry name" value="LPLAT_LABLAT-like"/>
    <property type="match status" value="1"/>
</dbReference>
<evidence type="ECO:0000313" key="7">
    <source>
        <dbReference type="EMBL" id="GEA84276.1"/>
    </source>
</evidence>
<dbReference type="AlphaFoldDB" id="A0A4Y3KKV3"/>
<organism evidence="7 8">
    <name type="scientific">Cellulomonas gelida</name>
    <dbReference type="NCBI Taxonomy" id="1712"/>
    <lineage>
        <taxon>Bacteria</taxon>
        <taxon>Bacillati</taxon>
        <taxon>Actinomycetota</taxon>
        <taxon>Actinomycetes</taxon>
        <taxon>Micrococcales</taxon>
        <taxon>Cellulomonadaceae</taxon>
        <taxon>Cellulomonas</taxon>
    </lineage>
</organism>
<comment type="caution">
    <text evidence="7">The sequence shown here is derived from an EMBL/GenBank/DDBJ whole genome shotgun (WGS) entry which is preliminary data.</text>
</comment>
<dbReference type="EMBL" id="BJLQ01000012">
    <property type="protein sequence ID" value="GEA84276.1"/>
    <property type="molecule type" value="Genomic_DNA"/>
</dbReference>
<dbReference type="GO" id="GO:0016746">
    <property type="term" value="F:acyltransferase activity"/>
    <property type="evidence" value="ECO:0007669"/>
    <property type="project" value="UniProtKB-KW"/>
</dbReference>
<protein>
    <submittedName>
        <fullName evidence="7">Lipid A biosynthesis lauroyl acyltransferase</fullName>
    </submittedName>
</protein>
<keyword evidence="6 7" id="KW-0012">Acyltransferase</keyword>
<evidence type="ECO:0000256" key="4">
    <source>
        <dbReference type="ARBA" id="ARBA00022679"/>
    </source>
</evidence>
<keyword evidence="5" id="KW-0472">Membrane</keyword>
<dbReference type="OrthoDB" id="9803456at2"/>
<evidence type="ECO:0000256" key="2">
    <source>
        <dbReference type="ARBA" id="ARBA00022475"/>
    </source>
</evidence>
<dbReference type="NCBIfam" id="NF005919">
    <property type="entry name" value="PRK07920.1"/>
    <property type="match status" value="1"/>
</dbReference>
<keyword evidence="8" id="KW-1185">Reference proteome</keyword>
<proteinExistence type="predicted"/>
<comment type="subcellular location">
    <subcellularLocation>
        <location evidence="1">Cell inner membrane</location>
    </subcellularLocation>
</comment>
<evidence type="ECO:0000256" key="1">
    <source>
        <dbReference type="ARBA" id="ARBA00004533"/>
    </source>
</evidence>
<dbReference type="PANTHER" id="PTHR30606:SF10">
    <property type="entry name" value="PHOSPHATIDYLINOSITOL MANNOSIDE ACYLTRANSFERASE"/>
    <property type="match status" value="1"/>
</dbReference>
<keyword evidence="4 7" id="KW-0808">Transferase</keyword>
<dbReference type="RefSeq" id="WP_141370033.1">
    <property type="nucleotide sequence ID" value="NZ_BJLQ01000012.1"/>
</dbReference>